<dbReference type="SMART" id="SM00060">
    <property type="entry name" value="FN3"/>
    <property type="match status" value="9"/>
</dbReference>
<feature type="domain" description="Fibronectin type-III" evidence="3">
    <location>
        <begin position="1979"/>
        <end position="2073"/>
    </location>
</feature>
<evidence type="ECO:0000313" key="4">
    <source>
        <dbReference type="EMBL" id="DBA52095.1"/>
    </source>
</evidence>
<feature type="transmembrane region" description="Helical" evidence="2">
    <location>
        <begin position="2282"/>
        <end position="2298"/>
    </location>
</feature>
<dbReference type="InterPro" id="IPR036116">
    <property type="entry name" value="FN3_sf"/>
</dbReference>
<dbReference type="InterPro" id="IPR013320">
    <property type="entry name" value="ConA-like_dom_sf"/>
</dbReference>
<dbReference type="PANTHER" id="PTHR13817:SF73">
    <property type="entry name" value="FIBRONECTIN TYPE-III DOMAIN-CONTAINING PROTEIN"/>
    <property type="match status" value="1"/>
</dbReference>
<keyword evidence="2" id="KW-1133">Transmembrane helix</keyword>
<dbReference type="CDD" id="cd00063">
    <property type="entry name" value="FN3"/>
    <property type="match status" value="4"/>
</dbReference>
<dbReference type="EMBL" id="BK067790">
    <property type="protein sequence ID" value="DBA52095.1"/>
    <property type="molecule type" value="Genomic_DNA"/>
</dbReference>
<name>A0AAT9JHD5_9VIRU</name>
<dbReference type="InterPro" id="IPR003961">
    <property type="entry name" value="FN3_dom"/>
</dbReference>
<organism evidence="4">
    <name type="scientific">Nitrosopumilaceae spindle-shaped virus</name>
    <dbReference type="NCBI Taxonomy" id="3065433"/>
    <lineage>
        <taxon>Viruses</taxon>
    </lineage>
</organism>
<accession>A0AAT9JHD5</accession>
<proteinExistence type="predicted"/>
<protein>
    <submittedName>
        <fullName evidence="4">ORF10</fullName>
    </submittedName>
</protein>
<evidence type="ECO:0000259" key="3">
    <source>
        <dbReference type="PROSITE" id="PS50853"/>
    </source>
</evidence>
<dbReference type="Pfam" id="PF00041">
    <property type="entry name" value="fn3"/>
    <property type="match status" value="1"/>
</dbReference>
<feature type="domain" description="Fibronectin type-III" evidence="3">
    <location>
        <begin position="1221"/>
        <end position="1318"/>
    </location>
</feature>
<evidence type="ECO:0000256" key="2">
    <source>
        <dbReference type="SAM" id="Phobius"/>
    </source>
</evidence>
<reference evidence="4" key="1">
    <citation type="journal article" date="2024" name="Environ. Microbiol. Rep.">
        <title>Hiding in plain sight: The discovery of complete genomes of 11 hypothetical spindle-shaped viruses that putatively infect mesophilic ammonia-oxidizing archaea.</title>
        <authorList>
            <person name="Ni Y."/>
            <person name="Xu T."/>
            <person name="Yan S."/>
            <person name="Chen L."/>
            <person name="Wang Y."/>
        </authorList>
    </citation>
    <scope>NUCLEOTIDE SEQUENCE</scope>
    <source>
        <strain evidence="4">NMM1</strain>
    </source>
</reference>
<reference evidence="4" key="2">
    <citation type="submission" date="2024-03" db="EMBL/GenBank/DDBJ databases">
        <authorList>
            <person name="Ni Y."/>
            <person name="Xu T."/>
            <person name="Yan S."/>
            <person name="Chen L."/>
            <person name="Wang Y."/>
        </authorList>
    </citation>
    <scope>NUCLEOTIDE SEQUENCE</scope>
    <source>
        <strain evidence="4">NMM1</strain>
    </source>
</reference>
<evidence type="ECO:0000256" key="1">
    <source>
        <dbReference type="ARBA" id="ARBA00022737"/>
    </source>
</evidence>
<dbReference type="SUPFAM" id="SSF49899">
    <property type="entry name" value="Concanavalin A-like lectins/glucanases"/>
    <property type="match status" value="1"/>
</dbReference>
<dbReference type="PROSITE" id="PS50853">
    <property type="entry name" value="FN3"/>
    <property type="match status" value="4"/>
</dbReference>
<keyword evidence="1" id="KW-0677">Repeat</keyword>
<dbReference type="InterPro" id="IPR013783">
    <property type="entry name" value="Ig-like_fold"/>
</dbReference>
<dbReference type="SUPFAM" id="SSF49265">
    <property type="entry name" value="Fibronectin type III"/>
    <property type="match status" value="5"/>
</dbReference>
<feature type="domain" description="Fibronectin type-III" evidence="3">
    <location>
        <begin position="1319"/>
        <end position="1412"/>
    </location>
</feature>
<dbReference type="Gene3D" id="2.60.120.200">
    <property type="match status" value="1"/>
</dbReference>
<sequence length="2301" mass="243794">MSKTLLVIPVLLVLLLVPTNVFAQTDFGVTSDLTVEGLESFPNIVMTPPQEIEITTPITGLMTLPEERIESFTFEKFQDGFTWELDEDGFLYQQWDELGTNPEPKPEYPQVTENYTIVQNEDGTYTFATHSPYISDGYDWKPYILGEDENVVQIQIAGGTIVFDKVSGAVTIFNEYETVIDSDSYSVRTALIGSDVWTNLNVNNTDVETTVVEDGDKVTVSFIRENDEGKFTTEYVIYSGKIKTTAYFTNYIYENNKFAFTQTLDLPDNIVSVNNMDDIDLTDYVGVSFDRTTLEENEDLILEIKDIYYNSGLGFDNLWSVNVITPTKVALDYANVEQTQTVIGDTVELDPIYTVNHIGTMSPAQSTSSYGNSQGDSLGCGGRIASGDQGYNITWNLRNYVGSWYTWNGCRTAMVGFDLAGIPDTAVISDTKLVYDITSSSNAGTFDLNQMTQSGQDGWGLHNYDTSQAVGTNPYSVYDTANYDKTWEMYLDANNLGTQPNGAGSNYASNLSSAVGTYVTDLGSAGNADVQAQLNDSTSVNGVGEWFGIGMPYSAMKTGATASNNWTSQTVQTVSTQDMNFDNVNLLITFSSPPTEPTNVTTTANGSNVDLSWSASETLSDYIESSSAKTYVVPVALPATWSLWQGGASPTTPTMGVGGVLGTAFDFNGSTDMVGENFVTSDFASNSQGSISIWIKPEASGSSVGNPFGGTGFQSYWITNTPLWSAYPSNSFNMGSLYSNANAFTMNAWNHVVVTIDSTTSNNTTVVYVNGSPVQMYNYPSGTGGGSASSSNSKTASNLLANTILGGQYHPSPQFKYPFDGKIDEVSSWDKVLSQTEVTTLYNSGNGNTPDSINSNNNLITYFPLDNTSTPLPNMAVTSDPVTVTYDVKRDGTSVGTTTNTSFTDTTTAYGTPYLFSLTASTSNGSTSTTNFPITLTIPAPTGLTATLNIPNVDLSWTGVSSATGYKIEHSTDGTTWSTLVANTGNTNTTYSDTVPTPNTVNYYQVRTLIGSAESNAIYDSTTITPVNYRTYTATASATTCDTGTLYADGTHETGMPAQNGGNRYCLVTSMEYDISAIPDTSTITSAVIEETHSIWTSGFSPSCDYKSNMSQQPSTSTTQQKWDSVIAGTVYANDPNCISGYTSGTAYDVPLSSQAITDIETQLSGDWFGINWAIDNFPSLANAGTGGTPASVTGGTSLLKLEYSYIPPSANATVGGVPSAPTGLTATFNTTTADIDLAFTAPANNNGSAVIGYKVEVSTDNATWSTVTADTGNTNTTYTDLNPTMGSLNYYKVSAINAYGTGAVSNIDNDMAGVPPDAPTITSTSTDNPNTTPLEITVNWTAPTNTGTAGITNYEVYRDGTLVTTVGNVTSYTDTVPTGGGTFVYSLKSVTPHGTSVLSATASHTTPTVPPAPTSAPTLAIANPDSNPFDVTLSWSLPSSGGSAITSFEVFRSTDDITYSSVGNTSQLIFYDTVPNVGTFYYKFSSINLVGNSVQSPSSNIATPTEPVADSSVTLAINSPDPSPLDITISIVAPSGNGGSAITGYNLHSSNDDITYTQIATNVTTDQTVTVSSAGTWYIKSQAINNAGTAGLGSATSITTPSVPTGDASVTLAIPDPDNFPFDSTATFVAPSGNGGSAVTGYNLYYSDDDITYSQIATASNSVISQTLTGAGTHYFKVESINNVGTSALSSAITIDTPTVPSSDASATLAINNPNPSPLTITATLVAPSSDGGSAVTNYNLWISNDDITYTQIATAINGTFDQTVSQSGTYYFKVESTNLVGTGGLGSATSIATPTVPTAPQNAGSTIADIDNAPYDVTVTWETPSSTGGSDLTQYNVYRKQGSSAYSLLTTTTGLSITDTVPTSLTTNFTYKIHSVNNVGESTAFDDTTITTFNVPSAPTLSVTTGTTVLSWNVPSSDATVSSYKIYRDNVLLTTVGTVTTYSDFSTIVFGNSYDFKIVAVSSLGDSADSNTVTTTPETEITGMVARGVTGTGAVIDWDEPAYYQGQVTSYNVYYGNSGTPATSAGTTTNTFSNFAPQLDYDTTYVFGVSINSPLGNSGLSNIVAITTNVDTSIVSADPTTGGAGWFDIDSVNNQSVNVIEFQRETQMISGNLTDTLQVAYPTWWDDMTCDVDYKFAQKTEQYVEGDDMTAQVNSANADQQVIGFQFQEVDNEVIEVQCAPQQSTQDDGVSAKYVMTQNNLGAVGEVGTPNIPIVTQITNFSNGTYGTDGDFGALNIVGLFAILISMVGFNRLNPIVGVLLSASMIFVLSWFGIITIPTAIIGAIALVIFLAWGATRNR</sequence>
<dbReference type="Gene3D" id="2.60.40.10">
    <property type="entry name" value="Immunoglobulins"/>
    <property type="match status" value="8"/>
</dbReference>
<dbReference type="PANTHER" id="PTHR13817">
    <property type="entry name" value="TITIN"/>
    <property type="match status" value="1"/>
</dbReference>
<dbReference type="InterPro" id="IPR050964">
    <property type="entry name" value="Striated_Muscle_Regulatory"/>
</dbReference>
<keyword evidence="2" id="KW-0472">Membrane</keyword>
<dbReference type="Pfam" id="PF13385">
    <property type="entry name" value="Laminin_G_3"/>
    <property type="match status" value="1"/>
</dbReference>
<keyword evidence="2" id="KW-0812">Transmembrane</keyword>
<feature type="domain" description="Fibronectin type-III" evidence="3">
    <location>
        <begin position="1801"/>
        <end position="1897"/>
    </location>
</feature>